<gene>
    <name evidence="2" type="ORF">F442_09583</name>
</gene>
<sequence>MSNNFWGRSGWQSVTGCPDTRGALTVAILDGKSDRRDSDRRRDDYCNQPRVTLVEASLDGLLAELEGRDDTQGSVDRSGDEGDSYVDDTEDYGAYQSDGARSNTSGIGNDLHLAAANENERRAAAEETYTRSDNRQPRGNVPDHERGFNQDRRGGDRGFNQDYCGRRDYNNRDFNRDNRRPPYGPCAACRGMSHSAHYCNKRCKFCKQVHDVGQCELFRNF</sequence>
<name>W2Z907_PHYNI</name>
<feature type="region of interest" description="Disordered" evidence="1">
    <location>
        <begin position="120"/>
        <end position="164"/>
    </location>
</feature>
<evidence type="ECO:0000313" key="3">
    <source>
        <dbReference type="Proteomes" id="UP000018948"/>
    </source>
</evidence>
<protein>
    <submittedName>
        <fullName evidence="2">Uncharacterized protein</fullName>
    </submittedName>
</protein>
<feature type="region of interest" description="Disordered" evidence="1">
    <location>
        <begin position="65"/>
        <end position="108"/>
    </location>
</feature>
<organism evidence="2 3">
    <name type="scientific">Phytophthora nicotianae P10297</name>
    <dbReference type="NCBI Taxonomy" id="1317064"/>
    <lineage>
        <taxon>Eukaryota</taxon>
        <taxon>Sar</taxon>
        <taxon>Stramenopiles</taxon>
        <taxon>Oomycota</taxon>
        <taxon>Peronosporomycetes</taxon>
        <taxon>Peronosporales</taxon>
        <taxon>Peronosporaceae</taxon>
        <taxon>Phytophthora</taxon>
    </lineage>
</organism>
<dbReference type="EMBL" id="ANIY01002011">
    <property type="protein sequence ID" value="ETP43733.1"/>
    <property type="molecule type" value="Genomic_DNA"/>
</dbReference>
<feature type="compositionally biased region" description="Acidic residues" evidence="1">
    <location>
        <begin position="81"/>
        <end position="91"/>
    </location>
</feature>
<dbReference type="OrthoDB" id="141211at2759"/>
<comment type="caution">
    <text evidence="2">The sequence shown here is derived from an EMBL/GenBank/DDBJ whole genome shotgun (WGS) entry which is preliminary data.</text>
</comment>
<dbReference type="AlphaFoldDB" id="W2Z907"/>
<feature type="compositionally biased region" description="Basic and acidic residues" evidence="1">
    <location>
        <begin position="120"/>
        <end position="156"/>
    </location>
</feature>
<evidence type="ECO:0000256" key="1">
    <source>
        <dbReference type="SAM" id="MobiDB-lite"/>
    </source>
</evidence>
<proteinExistence type="predicted"/>
<accession>W2Z907</accession>
<evidence type="ECO:0000313" key="2">
    <source>
        <dbReference type="EMBL" id="ETP43733.1"/>
    </source>
</evidence>
<dbReference type="Proteomes" id="UP000018948">
    <property type="component" value="Unassembled WGS sequence"/>
</dbReference>
<reference evidence="2 3" key="1">
    <citation type="submission" date="2013-11" db="EMBL/GenBank/DDBJ databases">
        <title>The Genome Sequence of Phytophthora parasitica P10297.</title>
        <authorList>
            <consortium name="The Broad Institute Genomics Platform"/>
            <person name="Russ C."/>
            <person name="Tyler B."/>
            <person name="Panabieres F."/>
            <person name="Shan W."/>
            <person name="Tripathy S."/>
            <person name="Grunwald N."/>
            <person name="Machado M."/>
            <person name="Johnson C.S."/>
            <person name="Walker B."/>
            <person name="Young S.K."/>
            <person name="Zeng Q."/>
            <person name="Gargeya S."/>
            <person name="Fitzgerald M."/>
            <person name="Haas B."/>
            <person name="Abouelleil A."/>
            <person name="Allen A.W."/>
            <person name="Alvarado L."/>
            <person name="Arachchi H.M."/>
            <person name="Berlin A.M."/>
            <person name="Chapman S.B."/>
            <person name="Gainer-Dewar J."/>
            <person name="Goldberg J."/>
            <person name="Griggs A."/>
            <person name="Gujja S."/>
            <person name="Hansen M."/>
            <person name="Howarth C."/>
            <person name="Imamovic A."/>
            <person name="Ireland A."/>
            <person name="Larimer J."/>
            <person name="McCowan C."/>
            <person name="Murphy C."/>
            <person name="Pearson M."/>
            <person name="Poon T.W."/>
            <person name="Priest M."/>
            <person name="Roberts A."/>
            <person name="Saif S."/>
            <person name="Shea T."/>
            <person name="Sisk P."/>
            <person name="Sykes S."/>
            <person name="Wortman J."/>
            <person name="Nusbaum C."/>
            <person name="Birren B."/>
        </authorList>
    </citation>
    <scope>NUCLEOTIDE SEQUENCE [LARGE SCALE GENOMIC DNA]</scope>
    <source>
        <strain evidence="2 3">P10297</strain>
    </source>
</reference>